<feature type="compositionally biased region" description="Polar residues" evidence="1">
    <location>
        <begin position="385"/>
        <end position="404"/>
    </location>
</feature>
<feature type="region of interest" description="Disordered" evidence="1">
    <location>
        <begin position="221"/>
        <end position="440"/>
    </location>
</feature>
<feature type="compositionally biased region" description="Low complexity" evidence="1">
    <location>
        <begin position="650"/>
        <end position="670"/>
    </location>
</feature>
<protein>
    <recommendedName>
        <fullName evidence="4">IMD domain-containing protein</fullName>
    </recommendedName>
</protein>
<feature type="compositionally biased region" description="Polar residues" evidence="1">
    <location>
        <begin position="506"/>
        <end position="516"/>
    </location>
</feature>
<feature type="region of interest" description="Disordered" evidence="1">
    <location>
        <begin position="576"/>
        <end position="605"/>
    </location>
</feature>
<gene>
    <name evidence="2" type="ORF">AMATHDRAFT_55922</name>
</gene>
<dbReference type="STRING" id="703135.A0A2A9NYT3"/>
<sequence length="912" mass="98974">MTTIPSGPPLLAERADIHKSCKSLESLLNILSDYCEVLNAMAVLEKKLAKALRETAGLKVTGDIAANALSTSGNIFETLAEISSKFAKVADKEYHGISTEVKKWFKKLAKEEKAHDERLLNANARIKQATQAYEKKSKKNTRDAAEEHARYINLISTLGPEISQDKYNHALSATQRHVTTTYSVAACLSRLADGEWLRTCETIRRCSPNIGPLGEWRSLCEGGWQGPVPQELPDIDTPQTDRDPIQSAPTGTEGVLNHSRQDFGRQETDHGSSIPETDTSQRPSPAQSRYSPSASPAQQSSTYGSVSSSSGGGRDFPRSGTVPISLEPPRPLVDPNTGSVRSLSAFPTPPTHFPIPPPRSVTFQPASSHLNPGASRTDRGEEQRASTSSNGPEESPTIPASRNAVTFDENAYGQGRENRASPEVGTKPRGDVTEFGVSENTASSVVAAIKHRYTNSTGKTSPPPKDIPRLPTSVIDLASRYQSPAAPPSPSRFRRPSFSLRRQSKDTTSGVQSNEKTSVERNILEQTKQTAESLDNEAPRHADFVEKERQLLQRERELALRAQEIEWEREELMRVRQDSMPNSNKNPSGLETLISSQQPVQHTRERRISFRRQRQVEVLLPLTQQRQLHKDPESPSAQHSYQSNHNASQSGLAPLTTTPSSSTQQHLPPQQESPLEDPRLLLQHSNSSYSLPPSPSNARGGAPELRYNDPDVVSSSGGSNRHAPYCGCDRCSASKYSDPPNPAPSPHALRPPEEPLNLRSEFPITKGAGAGTGAGRTTTTTVPTATTTEKPKGSWMRRLSMPVVMGLDHSSKKEKHQNQRESSTSSNSGRYALGAGVGNTPPVQRGLFSLDGKKNASVTNLKLSAAGHSGNGAGIVREDGRLHGKRSYDAGGMVAANRSMTNLGLGLGGGKR</sequence>
<evidence type="ECO:0000256" key="1">
    <source>
        <dbReference type="SAM" id="MobiDB-lite"/>
    </source>
</evidence>
<feature type="compositionally biased region" description="Pro residues" evidence="1">
    <location>
        <begin position="347"/>
        <end position="359"/>
    </location>
</feature>
<dbReference type="Proteomes" id="UP000242287">
    <property type="component" value="Unassembled WGS sequence"/>
</dbReference>
<feature type="compositionally biased region" description="Low complexity" evidence="1">
    <location>
        <begin position="775"/>
        <end position="788"/>
    </location>
</feature>
<feature type="compositionally biased region" description="Basic and acidic residues" evidence="1">
    <location>
        <begin position="416"/>
        <end position="432"/>
    </location>
</feature>
<evidence type="ECO:0008006" key="4">
    <source>
        <dbReference type="Google" id="ProtNLM"/>
    </source>
</evidence>
<reference evidence="2 3" key="1">
    <citation type="submission" date="2014-02" db="EMBL/GenBank/DDBJ databases">
        <title>Transposable element dynamics among asymbiotic and ectomycorrhizal Amanita fungi.</title>
        <authorList>
            <consortium name="DOE Joint Genome Institute"/>
            <person name="Hess J."/>
            <person name="Skrede I."/>
            <person name="Wolfe B."/>
            <person name="LaButti K."/>
            <person name="Ohm R.A."/>
            <person name="Grigoriev I.V."/>
            <person name="Pringle A."/>
        </authorList>
    </citation>
    <scope>NUCLEOTIDE SEQUENCE [LARGE SCALE GENOMIC DNA]</scope>
    <source>
        <strain evidence="2 3">SKay4041</strain>
    </source>
</reference>
<organism evidence="2 3">
    <name type="scientific">Amanita thiersii Skay4041</name>
    <dbReference type="NCBI Taxonomy" id="703135"/>
    <lineage>
        <taxon>Eukaryota</taxon>
        <taxon>Fungi</taxon>
        <taxon>Dikarya</taxon>
        <taxon>Basidiomycota</taxon>
        <taxon>Agaricomycotina</taxon>
        <taxon>Agaricomycetes</taxon>
        <taxon>Agaricomycetidae</taxon>
        <taxon>Agaricales</taxon>
        <taxon>Pluteineae</taxon>
        <taxon>Amanitaceae</taxon>
        <taxon>Amanita</taxon>
    </lineage>
</organism>
<feature type="compositionally biased region" description="Polar residues" evidence="1">
    <location>
        <begin position="820"/>
        <end position="829"/>
    </location>
</feature>
<keyword evidence="3" id="KW-1185">Reference proteome</keyword>
<dbReference type="EMBL" id="KZ301976">
    <property type="protein sequence ID" value="PFH53012.1"/>
    <property type="molecule type" value="Genomic_DNA"/>
</dbReference>
<feature type="compositionally biased region" description="Low complexity" evidence="1">
    <location>
        <begin position="280"/>
        <end position="309"/>
    </location>
</feature>
<feature type="region of interest" description="Disordered" evidence="1">
    <location>
        <begin position="621"/>
        <end position="722"/>
    </location>
</feature>
<name>A0A2A9NYT3_9AGAR</name>
<dbReference type="AlphaFoldDB" id="A0A2A9NYT3"/>
<feature type="compositionally biased region" description="Polar residues" evidence="1">
    <location>
        <begin position="361"/>
        <end position="370"/>
    </location>
</feature>
<feature type="compositionally biased region" description="Polar residues" evidence="1">
    <location>
        <begin position="579"/>
        <end position="601"/>
    </location>
</feature>
<feature type="compositionally biased region" description="Polar residues" evidence="1">
    <location>
        <begin position="635"/>
        <end position="649"/>
    </location>
</feature>
<evidence type="ECO:0000313" key="3">
    <source>
        <dbReference type="Proteomes" id="UP000242287"/>
    </source>
</evidence>
<evidence type="ECO:0000313" key="2">
    <source>
        <dbReference type="EMBL" id="PFH53012.1"/>
    </source>
</evidence>
<dbReference type="OrthoDB" id="2450055at2759"/>
<feature type="region of interest" description="Disordered" evidence="1">
    <location>
        <begin position="734"/>
        <end position="838"/>
    </location>
</feature>
<proteinExistence type="predicted"/>
<feature type="compositionally biased region" description="Basic and acidic residues" evidence="1">
    <location>
        <begin position="259"/>
        <end position="270"/>
    </location>
</feature>
<feature type="region of interest" description="Disordered" evidence="1">
    <location>
        <begin position="480"/>
        <end position="521"/>
    </location>
</feature>
<accession>A0A2A9NYT3</accession>